<keyword evidence="3 5" id="KW-0689">Ribosomal protein</keyword>
<evidence type="ECO:0000256" key="3">
    <source>
        <dbReference type="ARBA" id="ARBA00022980"/>
    </source>
</evidence>
<dbReference type="RefSeq" id="WP_105941558.1">
    <property type="nucleotide sequence ID" value="NZ_CP027433.1"/>
</dbReference>
<keyword evidence="4 5" id="KW-0687">Ribonucleoprotein</keyword>
<evidence type="ECO:0000256" key="2">
    <source>
        <dbReference type="ARBA" id="ARBA00022884"/>
    </source>
</evidence>
<dbReference type="Proteomes" id="UP000239814">
    <property type="component" value="Chromosome"/>
</dbReference>
<feature type="domain" description="Large ribosomal subunit protein bL25 beta" evidence="8">
    <location>
        <begin position="100"/>
        <end position="179"/>
    </location>
</feature>
<dbReference type="InterPro" id="IPR037121">
    <property type="entry name" value="Ribosomal_bL25_C"/>
</dbReference>
<dbReference type="GO" id="GO:0008097">
    <property type="term" value="F:5S rRNA binding"/>
    <property type="evidence" value="ECO:0007669"/>
    <property type="project" value="InterPro"/>
</dbReference>
<feature type="compositionally biased region" description="Acidic residues" evidence="6">
    <location>
        <begin position="184"/>
        <end position="194"/>
    </location>
</feature>
<feature type="region of interest" description="Disordered" evidence="6">
    <location>
        <begin position="1"/>
        <end position="20"/>
    </location>
</feature>
<evidence type="ECO:0000256" key="4">
    <source>
        <dbReference type="ARBA" id="ARBA00023274"/>
    </source>
</evidence>
<comment type="subunit">
    <text evidence="5">Part of the 50S ribosomal subunit; part of the 5S rRNA/L5/L18/L25 subcomplex. Contacts the 5S rRNA. Binds to the 5S rRNA independently of L5 and L18.</text>
</comment>
<dbReference type="GO" id="GO:0022625">
    <property type="term" value="C:cytosolic large ribosomal subunit"/>
    <property type="evidence" value="ECO:0007669"/>
    <property type="project" value="TreeGrafter"/>
</dbReference>
<protein>
    <recommendedName>
        <fullName evidence="5">Large ribosomal subunit protein bL25</fullName>
    </recommendedName>
    <alternativeName>
        <fullName evidence="5">General stress protein CTC</fullName>
    </alternativeName>
</protein>
<dbReference type="OrthoDB" id="5242980at2"/>
<evidence type="ECO:0000313" key="10">
    <source>
        <dbReference type="Proteomes" id="UP000239814"/>
    </source>
</evidence>
<keyword evidence="2 5" id="KW-0694">RNA-binding</keyword>
<name>A0A2S0KDR5_9ACTN</name>
<dbReference type="InterPro" id="IPR020056">
    <property type="entry name" value="Rbsml_bL25/Gln-tRNA_synth_N"/>
</dbReference>
<dbReference type="CDD" id="cd00495">
    <property type="entry name" value="Ribosomal_L25_TL5_CTC"/>
    <property type="match status" value="1"/>
</dbReference>
<comment type="similarity">
    <text evidence="5">Belongs to the bacterial ribosomal protein bL25 family. CTC subfamily.</text>
</comment>
<keyword evidence="1 5" id="KW-0699">rRNA-binding</keyword>
<dbReference type="InterPro" id="IPR001021">
    <property type="entry name" value="Ribosomal_bL25_long"/>
</dbReference>
<dbReference type="NCBIfam" id="NF004131">
    <property type="entry name" value="PRK05618.2-1"/>
    <property type="match status" value="1"/>
</dbReference>
<dbReference type="InterPro" id="IPR029751">
    <property type="entry name" value="Ribosomal_L25_dom"/>
</dbReference>
<dbReference type="Pfam" id="PF01386">
    <property type="entry name" value="Ribosomal_L25p"/>
    <property type="match status" value="1"/>
</dbReference>
<evidence type="ECO:0000259" key="8">
    <source>
        <dbReference type="Pfam" id="PF14693"/>
    </source>
</evidence>
<dbReference type="Pfam" id="PF14693">
    <property type="entry name" value="Ribosomal_TL5_C"/>
    <property type="match status" value="1"/>
</dbReference>
<dbReference type="PANTHER" id="PTHR33284:SF1">
    <property type="entry name" value="RIBOSOMAL PROTEIN L25_GLN-TRNA SYNTHETASE, ANTI-CODON-BINDING DOMAIN-CONTAINING PROTEIN"/>
    <property type="match status" value="1"/>
</dbReference>
<dbReference type="SUPFAM" id="SSF50715">
    <property type="entry name" value="Ribosomal protein L25-like"/>
    <property type="match status" value="1"/>
</dbReference>
<dbReference type="GO" id="GO:0006412">
    <property type="term" value="P:translation"/>
    <property type="evidence" value="ECO:0007669"/>
    <property type="project" value="UniProtKB-UniRule"/>
</dbReference>
<evidence type="ECO:0000313" key="9">
    <source>
        <dbReference type="EMBL" id="AVL99826.1"/>
    </source>
</evidence>
<proteinExistence type="inferred from homology"/>
<evidence type="ECO:0000256" key="6">
    <source>
        <dbReference type="SAM" id="MobiDB-lite"/>
    </source>
</evidence>
<evidence type="ECO:0000259" key="7">
    <source>
        <dbReference type="Pfam" id="PF01386"/>
    </source>
</evidence>
<dbReference type="Gene3D" id="2.40.240.10">
    <property type="entry name" value="Ribosomal Protein L25, Chain P"/>
    <property type="match status" value="1"/>
</dbReference>
<dbReference type="NCBIfam" id="TIGR00731">
    <property type="entry name" value="bL25_bact_ctc"/>
    <property type="match status" value="1"/>
</dbReference>
<dbReference type="Gene3D" id="2.170.120.20">
    <property type="entry name" value="Ribosomal protein L25, beta domain"/>
    <property type="match status" value="1"/>
</dbReference>
<dbReference type="PANTHER" id="PTHR33284">
    <property type="entry name" value="RIBOSOMAL PROTEIN L25/GLN-TRNA SYNTHETASE, ANTI-CODON-BINDING DOMAIN-CONTAINING PROTEIN"/>
    <property type="match status" value="1"/>
</dbReference>
<keyword evidence="10" id="KW-1185">Reference proteome</keyword>
<comment type="function">
    <text evidence="5">This is one of the proteins that binds to the 5S RNA in the ribosome where it forms part of the central protuberance.</text>
</comment>
<dbReference type="GO" id="GO:0003735">
    <property type="term" value="F:structural constituent of ribosome"/>
    <property type="evidence" value="ECO:0007669"/>
    <property type="project" value="InterPro"/>
</dbReference>
<reference evidence="9 10" key="1">
    <citation type="submission" date="2018-03" db="EMBL/GenBank/DDBJ databases">
        <title>Characteristics and genome of n-alkane degrading marine bacteria Gordonia iterans isolated from crude oil contaminated in Tae-an, South Korea.</title>
        <authorList>
            <person name="Lee S.-S."/>
            <person name="Kim H."/>
        </authorList>
    </citation>
    <scope>NUCLEOTIDE SEQUENCE [LARGE SCALE GENOMIC DNA]</scope>
    <source>
        <strain evidence="9 10">Co17</strain>
    </source>
</reference>
<dbReference type="InterPro" id="IPR011035">
    <property type="entry name" value="Ribosomal_bL25/Gln-tRNA_synth"/>
</dbReference>
<dbReference type="AlphaFoldDB" id="A0A2S0KDR5"/>
<dbReference type="InterPro" id="IPR020930">
    <property type="entry name" value="Ribosomal_uL5_bac-type"/>
</dbReference>
<feature type="region of interest" description="Disordered" evidence="6">
    <location>
        <begin position="178"/>
        <end position="203"/>
    </location>
</feature>
<evidence type="ECO:0000256" key="5">
    <source>
        <dbReference type="HAMAP-Rule" id="MF_01334"/>
    </source>
</evidence>
<feature type="compositionally biased region" description="Low complexity" evidence="6">
    <location>
        <begin position="1"/>
        <end position="12"/>
    </location>
</feature>
<dbReference type="EMBL" id="CP027433">
    <property type="protein sequence ID" value="AVL99826.1"/>
    <property type="molecule type" value="Genomic_DNA"/>
</dbReference>
<evidence type="ECO:0000256" key="1">
    <source>
        <dbReference type="ARBA" id="ARBA00022730"/>
    </source>
</evidence>
<feature type="domain" description="Large ribosomal subunit protein bL25 L25" evidence="7">
    <location>
        <begin position="7"/>
        <end position="92"/>
    </location>
</feature>
<dbReference type="InterPro" id="IPR020057">
    <property type="entry name" value="Ribosomal_bL25_b-dom"/>
</dbReference>
<dbReference type="HAMAP" id="MF_01334">
    <property type="entry name" value="Ribosomal_bL25_CTC"/>
    <property type="match status" value="1"/>
</dbReference>
<dbReference type="KEGG" id="git:C6V83_05560"/>
<sequence length="203" mass="21326">MSTSTLTTVTRTDTGKGAARRARREGLIPAVLYGHGTEPKHLLLPNLELAAILRANGTNAIIDLDIEGSSQLALTKQVDVHAIKNYIQHVDLLIVRRGEKVTVEVPVLIEGEPGPGGLVFQDASFIEIEAEALHIPEHIVVSVEGLTPVTNITAADVTLPEGSTLVSNEDMLVASVNEAQAASAEEEAAEEEAAAEAAEGAAE</sequence>
<gene>
    <name evidence="5" type="primary">rplY</name>
    <name evidence="5" type="synonym">ctc</name>
    <name evidence="9" type="ORF">C6V83_05560</name>
</gene>
<organism evidence="9 10">
    <name type="scientific">Gordonia iterans</name>
    <dbReference type="NCBI Taxonomy" id="1004901"/>
    <lineage>
        <taxon>Bacteria</taxon>
        <taxon>Bacillati</taxon>
        <taxon>Actinomycetota</taxon>
        <taxon>Actinomycetes</taxon>
        <taxon>Mycobacteriales</taxon>
        <taxon>Gordoniaceae</taxon>
        <taxon>Gordonia</taxon>
    </lineage>
</organism>
<accession>A0A2S0KDR5</accession>